<dbReference type="Pfam" id="PF05205">
    <property type="entry name" value="COMPASS-Shg1"/>
    <property type="match status" value="1"/>
</dbReference>
<evidence type="ECO:0000256" key="1">
    <source>
        <dbReference type="SAM" id="MobiDB-lite"/>
    </source>
</evidence>
<sequence length="207" mass="23541">MKDAPEQVTDPKQLTTVYKKNGSFDKQRKVLLENFKQSETHANLLLKLKLMVESKVKQDPSILMKNKGKIAALIQGEIINEHLGKNSGGSGGLLSIVDKDIQDKIIDSPDFHQELKTELKDIRRVMMGISDEEYQKQLEEEKAEEEKEKREAQTLSAVSDYSSSSYRVKGLGGNHRISKPPRFNFSSNRQKEEDKDGKNGKVPFLMY</sequence>
<keyword evidence="4" id="KW-1185">Reference proteome</keyword>
<dbReference type="AlphaFoldDB" id="A0A1E4SPM9"/>
<dbReference type="InterPro" id="IPR055264">
    <property type="entry name" value="BOD1/SHG1_dom"/>
</dbReference>
<dbReference type="STRING" id="984487.A0A1E4SPM9"/>
<feature type="domain" description="BOD1/SHG1" evidence="2">
    <location>
        <begin position="13"/>
        <end position="119"/>
    </location>
</feature>
<proteinExistence type="predicted"/>
<evidence type="ECO:0000313" key="4">
    <source>
        <dbReference type="Proteomes" id="UP000094285"/>
    </source>
</evidence>
<dbReference type="GeneID" id="30980312"/>
<accession>A0A1E4SPM9</accession>
<dbReference type="EMBL" id="KV453909">
    <property type="protein sequence ID" value="ODV81377.1"/>
    <property type="molecule type" value="Genomic_DNA"/>
</dbReference>
<evidence type="ECO:0000313" key="3">
    <source>
        <dbReference type="EMBL" id="ODV81377.1"/>
    </source>
</evidence>
<dbReference type="RefSeq" id="XP_020066499.1">
    <property type="nucleotide sequence ID" value="XM_020206175.1"/>
</dbReference>
<dbReference type="Proteomes" id="UP000094285">
    <property type="component" value="Unassembled WGS sequence"/>
</dbReference>
<protein>
    <recommendedName>
        <fullName evidence="2">BOD1/SHG1 domain-containing protein</fullName>
    </recommendedName>
</protein>
<dbReference type="OrthoDB" id="5579731at2759"/>
<name>A0A1E4SPM9_9ASCO</name>
<organism evidence="3 4">
    <name type="scientific">Suhomyces tanzawaensis NRRL Y-17324</name>
    <dbReference type="NCBI Taxonomy" id="984487"/>
    <lineage>
        <taxon>Eukaryota</taxon>
        <taxon>Fungi</taxon>
        <taxon>Dikarya</taxon>
        <taxon>Ascomycota</taxon>
        <taxon>Saccharomycotina</taxon>
        <taxon>Pichiomycetes</taxon>
        <taxon>Debaryomycetaceae</taxon>
        <taxon>Suhomyces</taxon>
    </lineage>
</organism>
<feature type="compositionally biased region" description="Basic and acidic residues" evidence="1">
    <location>
        <begin position="137"/>
        <end position="152"/>
    </location>
</feature>
<feature type="region of interest" description="Disordered" evidence="1">
    <location>
        <begin position="137"/>
        <end position="207"/>
    </location>
</feature>
<evidence type="ECO:0000259" key="2">
    <source>
        <dbReference type="Pfam" id="PF05205"/>
    </source>
</evidence>
<feature type="compositionally biased region" description="Low complexity" evidence="1">
    <location>
        <begin position="156"/>
        <end position="165"/>
    </location>
</feature>
<gene>
    <name evidence="3" type="ORF">CANTADRAFT_106924</name>
</gene>
<feature type="compositionally biased region" description="Basic and acidic residues" evidence="1">
    <location>
        <begin position="189"/>
        <end position="199"/>
    </location>
</feature>
<reference evidence="4" key="1">
    <citation type="submission" date="2016-05" db="EMBL/GenBank/DDBJ databases">
        <title>Comparative genomics of biotechnologically important yeasts.</title>
        <authorList>
            <consortium name="DOE Joint Genome Institute"/>
            <person name="Riley R."/>
            <person name="Haridas S."/>
            <person name="Wolfe K.H."/>
            <person name="Lopes M.R."/>
            <person name="Hittinger C.T."/>
            <person name="Goker M."/>
            <person name="Salamov A."/>
            <person name="Wisecaver J."/>
            <person name="Long T.M."/>
            <person name="Aerts A.L."/>
            <person name="Barry K."/>
            <person name="Choi C."/>
            <person name="Clum A."/>
            <person name="Coughlan A.Y."/>
            <person name="Deshpande S."/>
            <person name="Douglass A.P."/>
            <person name="Hanson S.J."/>
            <person name="Klenk H.-P."/>
            <person name="Labutti K."/>
            <person name="Lapidus A."/>
            <person name="Lindquist E."/>
            <person name="Lipzen A."/>
            <person name="Meier-Kolthoff J.P."/>
            <person name="Ohm R.A."/>
            <person name="Otillar R.P."/>
            <person name="Pangilinan J."/>
            <person name="Peng Y."/>
            <person name="Rokas A."/>
            <person name="Rosa C.A."/>
            <person name="Scheuner C."/>
            <person name="Sibirny A.A."/>
            <person name="Slot J.C."/>
            <person name="Stielow J.B."/>
            <person name="Sun H."/>
            <person name="Kurtzman C.P."/>
            <person name="Blackwell M."/>
            <person name="Grigoriev I.V."/>
            <person name="Jeffries T.W."/>
        </authorList>
    </citation>
    <scope>NUCLEOTIDE SEQUENCE [LARGE SCALE GENOMIC DNA]</scope>
    <source>
        <strain evidence="4">NRRL Y-17324</strain>
    </source>
</reference>